<dbReference type="EMBL" id="CAQJ01000028">
    <property type="protein sequence ID" value="CCQ90187.1"/>
    <property type="molecule type" value="Genomic_DNA"/>
</dbReference>
<sequence length="27" mass="3109">MLRGSEPKTARIKVKFIFNENKSGFIP</sequence>
<protein>
    <submittedName>
        <fullName evidence="1">Uncharacterized protein</fullName>
    </submittedName>
</protein>
<organism evidence="1 2">
    <name type="scientific">Nitrospina gracilis (strain 3/211)</name>
    <dbReference type="NCBI Taxonomy" id="1266370"/>
    <lineage>
        <taxon>Bacteria</taxon>
        <taxon>Pseudomonadati</taxon>
        <taxon>Nitrospinota/Tectimicrobiota group</taxon>
        <taxon>Nitrospinota</taxon>
        <taxon>Nitrospinia</taxon>
        <taxon>Nitrospinales</taxon>
        <taxon>Nitrospinaceae</taxon>
        <taxon>Nitrospina</taxon>
    </lineage>
</organism>
<accession>M1YX04</accession>
<dbReference type="Proteomes" id="UP000011704">
    <property type="component" value="Unassembled WGS sequence"/>
</dbReference>
<dbReference type="InParanoid" id="M1YX04"/>
<reference evidence="1 2" key="1">
    <citation type="journal article" date="2013" name="Front. Microbiol.">
        <title>The genome of Nitrospina gracilis illuminates the metabolism and evolution of the major marine nitrite oxidizer.</title>
        <authorList>
            <person name="Luecker S."/>
            <person name="Nowka B."/>
            <person name="Rattei T."/>
            <person name="Spieck E."/>
            <person name="and Daims H."/>
        </authorList>
    </citation>
    <scope>NUCLEOTIDE SEQUENCE [LARGE SCALE GENOMIC DNA]</scope>
    <source>
        <strain evidence="1 2">3/211</strain>
    </source>
</reference>
<gene>
    <name evidence="1" type="ORF">NITGR_250100</name>
</gene>
<evidence type="ECO:0000313" key="2">
    <source>
        <dbReference type="Proteomes" id="UP000011704"/>
    </source>
</evidence>
<keyword evidence="2" id="KW-1185">Reference proteome</keyword>
<proteinExistence type="predicted"/>
<dbReference type="AlphaFoldDB" id="M1YX04"/>
<dbReference type="HOGENOM" id="CLU_3414851_0_0_0"/>
<evidence type="ECO:0000313" key="1">
    <source>
        <dbReference type="EMBL" id="CCQ90187.1"/>
    </source>
</evidence>
<comment type="caution">
    <text evidence="1">The sequence shown here is derived from an EMBL/GenBank/DDBJ whole genome shotgun (WGS) entry which is preliminary data.</text>
</comment>
<name>M1YX04_NITG3</name>